<reference evidence="3 4" key="1">
    <citation type="journal article" date="2016" name="Sci. Rep.">
        <title>Complete genome sequence and transcriptomic analysis of a novel marine strain Bacillus weihaiensis reveals the mechanism of brown algae degradation.</title>
        <authorList>
            <person name="Zhu Y."/>
            <person name="Chen P."/>
            <person name="Bao Y."/>
            <person name="Men Y."/>
            <person name="Zeng Y."/>
            <person name="Yang J."/>
            <person name="Sun J."/>
            <person name="Sun Y."/>
        </authorList>
    </citation>
    <scope>NUCLEOTIDE SEQUENCE [LARGE SCALE GENOMIC DNA]</scope>
    <source>
        <strain evidence="3 4">Alg07</strain>
    </source>
</reference>
<keyword evidence="3" id="KW-0347">Helicase</keyword>
<dbReference type="InterPro" id="IPR018982">
    <property type="entry name" value="RQC_domain"/>
</dbReference>
<keyword evidence="3" id="KW-0378">Hydrolase</keyword>
<dbReference type="Pfam" id="PF09382">
    <property type="entry name" value="RQC"/>
    <property type="match status" value="1"/>
</dbReference>
<dbReference type="EMBL" id="CP016020">
    <property type="protein sequence ID" value="APH06303.1"/>
    <property type="molecule type" value="Genomic_DNA"/>
</dbReference>
<gene>
    <name evidence="3" type="ORF">A9C19_17080</name>
</gene>
<proteinExistence type="predicted"/>
<feature type="domain" description="RQC" evidence="1">
    <location>
        <begin position="11"/>
        <end position="97"/>
    </location>
</feature>
<dbReference type="InterPro" id="IPR036390">
    <property type="entry name" value="WH_DNA-bd_sf"/>
</dbReference>
<evidence type="ECO:0000313" key="3">
    <source>
        <dbReference type="EMBL" id="APH06303.1"/>
    </source>
</evidence>
<dbReference type="Pfam" id="PF13451">
    <property type="entry name" value="zf_Tbcl"/>
    <property type="match status" value="1"/>
</dbReference>
<dbReference type="GO" id="GO:0006281">
    <property type="term" value="P:DNA repair"/>
    <property type="evidence" value="ECO:0007669"/>
    <property type="project" value="InterPro"/>
</dbReference>
<keyword evidence="3" id="KW-0067">ATP-binding</keyword>
<evidence type="ECO:0000259" key="1">
    <source>
        <dbReference type="Pfam" id="PF09382"/>
    </source>
</evidence>
<dbReference type="KEGG" id="bwh:A9C19_17080"/>
<dbReference type="SUPFAM" id="SSF46785">
    <property type="entry name" value="Winged helix' DNA-binding domain"/>
    <property type="match status" value="1"/>
</dbReference>
<dbReference type="Proteomes" id="UP000181936">
    <property type="component" value="Chromosome"/>
</dbReference>
<dbReference type="NCBIfam" id="NF041107">
    <property type="entry name" value="RQC_minor_1"/>
    <property type="match status" value="1"/>
</dbReference>
<dbReference type="InterPro" id="IPR025306">
    <property type="entry name" value="Zn-bnd_dom_prob"/>
</dbReference>
<dbReference type="GO" id="GO:0043138">
    <property type="term" value="F:3'-5' DNA helicase activity"/>
    <property type="evidence" value="ECO:0007669"/>
    <property type="project" value="InterPro"/>
</dbReference>
<keyword evidence="3" id="KW-0547">Nucleotide-binding</keyword>
<dbReference type="OrthoDB" id="9814785at2"/>
<dbReference type="InterPro" id="IPR036388">
    <property type="entry name" value="WH-like_DNA-bd_sf"/>
</dbReference>
<dbReference type="GO" id="GO:0006260">
    <property type="term" value="P:DNA replication"/>
    <property type="evidence" value="ECO:0007669"/>
    <property type="project" value="InterPro"/>
</dbReference>
<name>A0A1L3MVD2_9BACI</name>
<dbReference type="Gene3D" id="1.10.10.10">
    <property type="entry name" value="Winged helix-like DNA-binding domain superfamily/Winged helix DNA-binding domain"/>
    <property type="match status" value="1"/>
</dbReference>
<evidence type="ECO:0000259" key="2">
    <source>
        <dbReference type="Pfam" id="PF13451"/>
    </source>
</evidence>
<feature type="domain" description="Probable zinc-binding" evidence="2">
    <location>
        <begin position="206"/>
        <end position="246"/>
    </location>
</feature>
<dbReference type="AlphaFoldDB" id="A0A1L3MVD2"/>
<evidence type="ECO:0000313" key="4">
    <source>
        <dbReference type="Proteomes" id="UP000181936"/>
    </source>
</evidence>
<protein>
    <submittedName>
        <fullName evidence="3">Superfamily II DNA helicase</fullName>
    </submittedName>
</protein>
<keyword evidence="4" id="KW-1185">Reference proteome</keyword>
<dbReference type="RefSeq" id="WP_072581103.1">
    <property type="nucleotide sequence ID" value="NZ_CP016020.1"/>
</dbReference>
<sequence>MKAKTIQLTHEEIKIILRAADSIIAEGGRTLLAKMLKGSREKKVLELELDKNPAYGFYKQEKLEVVMEKIDWMIDHSFLTTEYFGKLPMIVFTERGWLIESDQYTDELIHEWEKWIFRGKTKPDMNYLKDRNRGMILLMLQKIRESGNKSFIPYLTLWKENEYKKFQAEISQTIKAIEEQVPVDEAVIRERENKVQEALKGVTLNDYSLKCFECGERFVFPVAEQRFYRQKGFKLPKRCPECREKKWK</sequence>
<dbReference type="STRING" id="1547283.A9C19_17080"/>
<organism evidence="3 4">
    <name type="scientific">Bacillus weihaiensis</name>
    <dbReference type="NCBI Taxonomy" id="1547283"/>
    <lineage>
        <taxon>Bacteria</taxon>
        <taxon>Bacillati</taxon>
        <taxon>Bacillota</taxon>
        <taxon>Bacilli</taxon>
        <taxon>Bacillales</taxon>
        <taxon>Bacillaceae</taxon>
        <taxon>Bacillus</taxon>
    </lineage>
</organism>
<accession>A0A1L3MVD2</accession>